<dbReference type="Proteomes" id="UP000274822">
    <property type="component" value="Unassembled WGS sequence"/>
</dbReference>
<sequence>MERASRIVCKSILPFFGRGHWASSFRTIIIPALLWPYLAFQVTLRQESIRLPRVRQLHVLPRLLPRDRVRDLGVIFSHVLAYPVQHRVCKVDADVCILVMEGGAEESGACS</sequence>
<dbReference type="AlphaFoldDB" id="A0A433P743"/>
<reference evidence="1 2" key="1">
    <citation type="journal article" date="2018" name="New Phytol.">
        <title>Phylogenomics of Endogonaceae and evolution of mycorrhizas within Mucoromycota.</title>
        <authorList>
            <person name="Chang Y."/>
            <person name="Desiro A."/>
            <person name="Na H."/>
            <person name="Sandor L."/>
            <person name="Lipzen A."/>
            <person name="Clum A."/>
            <person name="Barry K."/>
            <person name="Grigoriev I.V."/>
            <person name="Martin F.M."/>
            <person name="Stajich J.E."/>
            <person name="Smith M.E."/>
            <person name="Bonito G."/>
            <person name="Spatafora J.W."/>
        </authorList>
    </citation>
    <scope>NUCLEOTIDE SEQUENCE [LARGE SCALE GENOMIC DNA]</scope>
    <source>
        <strain evidence="1 2">AD002</strain>
    </source>
</reference>
<gene>
    <name evidence="1" type="ORF">BC938DRAFT_477948</name>
</gene>
<keyword evidence="2" id="KW-1185">Reference proteome</keyword>
<accession>A0A433P743</accession>
<name>A0A433P743_9FUNG</name>
<evidence type="ECO:0000313" key="1">
    <source>
        <dbReference type="EMBL" id="RUS13347.1"/>
    </source>
</evidence>
<proteinExistence type="predicted"/>
<comment type="caution">
    <text evidence="1">The sequence shown here is derived from an EMBL/GenBank/DDBJ whole genome shotgun (WGS) entry which is preliminary data.</text>
</comment>
<organism evidence="1 2">
    <name type="scientific">Jimgerdemannia flammicorona</name>
    <dbReference type="NCBI Taxonomy" id="994334"/>
    <lineage>
        <taxon>Eukaryota</taxon>
        <taxon>Fungi</taxon>
        <taxon>Fungi incertae sedis</taxon>
        <taxon>Mucoromycota</taxon>
        <taxon>Mucoromycotina</taxon>
        <taxon>Endogonomycetes</taxon>
        <taxon>Endogonales</taxon>
        <taxon>Endogonaceae</taxon>
        <taxon>Jimgerdemannia</taxon>
    </lineage>
</organism>
<evidence type="ECO:0000313" key="2">
    <source>
        <dbReference type="Proteomes" id="UP000274822"/>
    </source>
</evidence>
<dbReference type="EMBL" id="RBNJ01030158">
    <property type="protein sequence ID" value="RUS13347.1"/>
    <property type="molecule type" value="Genomic_DNA"/>
</dbReference>
<protein>
    <submittedName>
        <fullName evidence="1">Uncharacterized protein</fullName>
    </submittedName>
</protein>